<dbReference type="EMBL" id="SIKX01000008">
    <property type="protein sequence ID" value="TBF01028.1"/>
    <property type="molecule type" value="Genomic_DNA"/>
</dbReference>
<evidence type="ECO:0000313" key="2">
    <source>
        <dbReference type="EMBL" id="TAX67577.1"/>
    </source>
</evidence>
<comment type="caution">
    <text evidence="3">The sequence shown here is derived from an EMBL/GenBank/DDBJ whole genome shotgun (WGS) entry which is preliminary data.</text>
</comment>
<dbReference type="InterPro" id="IPR000835">
    <property type="entry name" value="HTH_MarR-typ"/>
</dbReference>
<dbReference type="PANTHER" id="PTHR33164">
    <property type="entry name" value="TRANSCRIPTIONAL REGULATOR, MARR FAMILY"/>
    <property type="match status" value="1"/>
</dbReference>
<feature type="domain" description="HTH marR-type" evidence="1">
    <location>
        <begin position="13"/>
        <end position="145"/>
    </location>
</feature>
<dbReference type="SMART" id="SM00347">
    <property type="entry name" value="HTH_MARR"/>
    <property type="match status" value="1"/>
</dbReference>
<dbReference type="AlphaFoldDB" id="A0AAE8Q3Q1"/>
<keyword evidence="4" id="KW-1185">Reference proteome</keyword>
<name>A0AAE8Q3Q1_9HYPH</name>
<keyword evidence="2" id="KW-0614">Plasmid</keyword>
<dbReference type="PANTHER" id="PTHR33164:SF43">
    <property type="entry name" value="HTH-TYPE TRANSCRIPTIONAL REPRESSOR YETL"/>
    <property type="match status" value="1"/>
</dbReference>
<dbReference type="InterPro" id="IPR036390">
    <property type="entry name" value="WH_DNA-bd_sf"/>
</dbReference>
<dbReference type="GO" id="GO:0006950">
    <property type="term" value="P:response to stress"/>
    <property type="evidence" value="ECO:0007669"/>
    <property type="project" value="TreeGrafter"/>
</dbReference>
<sequence length="180" mass="20316">MKRRMGEENYKLEDRLSFLTNRVASAINERFVLKLQIHSLTIPMWRVLVVLHDFGESKLVDLSSLTSIDASTLSRLTEGMHERKLIRKVRSTKSKREIVVSLRSEGKGLVDALIPEAIELDTFMLAGLSESDMAVTRRALRSMYEQLTAAGQTVVPSAGAATKDARKEKYYVQSKSDRVE</sequence>
<reference evidence="4 5" key="1">
    <citation type="submission" date="2019-02" db="EMBL/GenBank/DDBJ databases">
        <title>The genomic architecture of introgression among sibling species of bacteria.</title>
        <authorList>
            <person name="Cavassim M.I.A."/>
            <person name="Moeskjaer S."/>
            <person name="Moslemi C."/>
            <person name="Fields B."/>
            <person name="Bachmann A."/>
            <person name="Vilhjalmsson B."/>
            <person name="Schierup M.H."/>
            <person name="Young J.P.W."/>
            <person name="Andersen S.U."/>
        </authorList>
    </citation>
    <scope>NUCLEOTIDE SEQUENCE [LARGE SCALE GENOMIC DNA]</scope>
    <source>
        <strain evidence="2 4">SM141A</strain>
        <strain evidence="3 5">SM42</strain>
        <plasmid evidence="2">pSM141A_Rh17</plasmid>
    </source>
</reference>
<dbReference type="Proteomes" id="UP000291892">
    <property type="component" value="Unassembled WGS sequence"/>
</dbReference>
<evidence type="ECO:0000313" key="5">
    <source>
        <dbReference type="Proteomes" id="UP000291892"/>
    </source>
</evidence>
<evidence type="ECO:0000313" key="3">
    <source>
        <dbReference type="EMBL" id="TBF01028.1"/>
    </source>
</evidence>
<accession>A0AAE8Q3Q1</accession>
<dbReference type="EMBL" id="SIOX01000008">
    <property type="protein sequence ID" value="TAX67577.1"/>
    <property type="molecule type" value="Genomic_DNA"/>
</dbReference>
<evidence type="ECO:0000259" key="1">
    <source>
        <dbReference type="PROSITE" id="PS50995"/>
    </source>
</evidence>
<geneLocation type="plasmid" evidence="2">
    <name>pSM141A_Rh17</name>
</geneLocation>
<dbReference type="PROSITE" id="PS50995">
    <property type="entry name" value="HTH_MARR_2"/>
    <property type="match status" value="1"/>
</dbReference>
<organism evidence="3 5">
    <name type="scientific">Rhizobium ruizarguesonis</name>
    <dbReference type="NCBI Taxonomy" id="2081791"/>
    <lineage>
        <taxon>Bacteria</taxon>
        <taxon>Pseudomonadati</taxon>
        <taxon>Pseudomonadota</taxon>
        <taxon>Alphaproteobacteria</taxon>
        <taxon>Hyphomicrobiales</taxon>
        <taxon>Rhizobiaceae</taxon>
        <taxon>Rhizobium/Agrobacterium group</taxon>
        <taxon>Rhizobium</taxon>
    </lineage>
</organism>
<evidence type="ECO:0000313" key="4">
    <source>
        <dbReference type="Proteomes" id="UP000291659"/>
    </source>
</evidence>
<dbReference type="SUPFAM" id="SSF46785">
    <property type="entry name" value="Winged helix' DNA-binding domain"/>
    <property type="match status" value="1"/>
</dbReference>
<dbReference type="GO" id="GO:0003700">
    <property type="term" value="F:DNA-binding transcription factor activity"/>
    <property type="evidence" value="ECO:0007669"/>
    <property type="project" value="InterPro"/>
</dbReference>
<dbReference type="InterPro" id="IPR036388">
    <property type="entry name" value="WH-like_DNA-bd_sf"/>
</dbReference>
<dbReference type="Pfam" id="PF01047">
    <property type="entry name" value="MarR"/>
    <property type="match status" value="1"/>
</dbReference>
<dbReference type="Proteomes" id="UP000291659">
    <property type="component" value="Unassembled WGS sequence"/>
</dbReference>
<gene>
    <name evidence="3" type="ORF">ELG94_38925</name>
    <name evidence="2" type="ORF">ELH98_30065</name>
</gene>
<dbReference type="InterPro" id="IPR039422">
    <property type="entry name" value="MarR/SlyA-like"/>
</dbReference>
<dbReference type="Gene3D" id="1.10.10.10">
    <property type="entry name" value="Winged helix-like DNA-binding domain superfamily/Winged helix DNA-binding domain"/>
    <property type="match status" value="1"/>
</dbReference>
<proteinExistence type="predicted"/>
<protein>
    <submittedName>
        <fullName evidence="3">MarR family transcriptional regulator</fullName>
    </submittedName>
</protein>